<keyword evidence="4" id="KW-1185">Reference proteome</keyword>
<evidence type="ECO:0000313" key="4">
    <source>
        <dbReference type="Proteomes" id="UP000295509"/>
    </source>
</evidence>
<name>A0A4R8LDY4_9BURK</name>
<proteinExistence type="inferred from homology"/>
<comment type="caution">
    <text evidence="3">The sequence shown here is derived from an EMBL/GenBank/DDBJ whole genome shotgun (WGS) entry which is preliminary data.</text>
</comment>
<dbReference type="AlphaFoldDB" id="A0A4R8LDY4"/>
<comment type="similarity">
    <text evidence="1">Belongs to the transferase hexapeptide repeat family.</text>
</comment>
<dbReference type="NCBIfam" id="NF007797">
    <property type="entry name" value="PRK10502.1"/>
    <property type="match status" value="1"/>
</dbReference>
<sequence>MSARGQAAERGGNMRAAPALRGAAHAPPPPAGGDVEAITEPGRYQDLSLFKVPAGFRGRPGWYVQLWWVVQALLFRPSPQIAYGWRRMLLRCFGAQVGVGAIIRPTVRVTYPWKVTIGDHAWIGDDVTLYSLGPIDIGAHSVVSQKSYICAGDHDYQTVDFAIRGRPVRIGTQVWVASDVFIAPGVTIADGVVVGARSTVIRSLQKGFVYVGNPARAVKPRDANG</sequence>
<reference evidence="3 4" key="1">
    <citation type="submission" date="2019-03" db="EMBL/GenBank/DDBJ databases">
        <title>Genomic Encyclopedia of Type Strains, Phase III (KMG-III): the genomes of soil and plant-associated and newly described type strains.</title>
        <authorList>
            <person name="Whitman W."/>
        </authorList>
    </citation>
    <scope>NUCLEOTIDE SEQUENCE [LARGE SCALE GENOMIC DNA]</scope>
    <source>
        <strain evidence="3 4">LMG 29544</strain>
    </source>
</reference>
<dbReference type="Gene3D" id="2.160.10.10">
    <property type="entry name" value="Hexapeptide repeat proteins"/>
    <property type="match status" value="1"/>
</dbReference>
<organism evidence="3 4">
    <name type="scientific">Paraburkholderia rhizosphaerae</name>
    <dbReference type="NCBI Taxonomy" id="480658"/>
    <lineage>
        <taxon>Bacteria</taxon>
        <taxon>Pseudomonadati</taxon>
        <taxon>Pseudomonadota</taxon>
        <taxon>Betaproteobacteria</taxon>
        <taxon>Burkholderiales</taxon>
        <taxon>Burkholderiaceae</taxon>
        <taxon>Paraburkholderia</taxon>
    </lineage>
</organism>
<evidence type="ECO:0000313" key="3">
    <source>
        <dbReference type="EMBL" id="TDY40498.1"/>
    </source>
</evidence>
<evidence type="ECO:0000256" key="1">
    <source>
        <dbReference type="ARBA" id="ARBA00007274"/>
    </source>
</evidence>
<dbReference type="InterPro" id="IPR011004">
    <property type="entry name" value="Trimer_LpxA-like_sf"/>
</dbReference>
<gene>
    <name evidence="3" type="ORF">BX592_12411</name>
</gene>
<dbReference type="PANTHER" id="PTHR23416">
    <property type="entry name" value="SIALIC ACID SYNTHASE-RELATED"/>
    <property type="match status" value="1"/>
</dbReference>
<dbReference type="SUPFAM" id="SSF51161">
    <property type="entry name" value="Trimeric LpxA-like enzymes"/>
    <property type="match status" value="1"/>
</dbReference>
<dbReference type="CDD" id="cd05825">
    <property type="entry name" value="LbH_wcaF_like"/>
    <property type="match status" value="1"/>
</dbReference>
<evidence type="ECO:0000256" key="2">
    <source>
        <dbReference type="ARBA" id="ARBA00022679"/>
    </source>
</evidence>
<dbReference type="PANTHER" id="PTHR23416:SF23">
    <property type="entry name" value="ACETYLTRANSFERASE C18B11.09C-RELATED"/>
    <property type="match status" value="1"/>
</dbReference>
<protein>
    <submittedName>
        <fullName evidence="3">Putative colanic acid biosynthesis acetyltransferase WcaF</fullName>
    </submittedName>
</protein>
<dbReference type="GO" id="GO:0005829">
    <property type="term" value="C:cytosol"/>
    <property type="evidence" value="ECO:0007669"/>
    <property type="project" value="TreeGrafter"/>
</dbReference>
<dbReference type="Proteomes" id="UP000295509">
    <property type="component" value="Unassembled WGS sequence"/>
</dbReference>
<accession>A0A4R8LDY4</accession>
<dbReference type="RefSeq" id="WP_243849733.1">
    <property type="nucleotide sequence ID" value="NZ_JBHLUW010000036.1"/>
</dbReference>
<dbReference type="GO" id="GO:0008374">
    <property type="term" value="F:O-acyltransferase activity"/>
    <property type="evidence" value="ECO:0007669"/>
    <property type="project" value="TreeGrafter"/>
</dbReference>
<dbReference type="EMBL" id="SORE01000024">
    <property type="protein sequence ID" value="TDY40498.1"/>
    <property type="molecule type" value="Genomic_DNA"/>
</dbReference>
<dbReference type="InterPro" id="IPR051159">
    <property type="entry name" value="Hexapeptide_acetyltransf"/>
</dbReference>
<keyword evidence="2 3" id="KW-0808">Transferase</keyword>